<dbReference type="GO" id="GO:0006313">
    <property type="term" value="P:DNA transposition"/>
    <property type="evidence" value="ECO:0007669"/>
    <property type="project" value="InterPro"/>
</dbReference>
<dbReference type="GO" id="GO:0003677">
    <property type="term" value="F:DNA binding"/>
    <property type="evidence" value="ECO:0007669"/>
    <property type="project" value="InterPro"/>
</dbReference>
<dbReference type="NCBIfam" id="NF033590">
    <property type="entry name" value="transpos_IS4_3"/>
    <property type="match status" value="1"/>
</dbReference>
<dbReference type="EMBL" id="UGEE01000003">
    <property type="protein sequence ID" value="STK85091.1"/>
    <property type="molecule type" value="Genomic_DNA"/>
</dbReference>
<dbReference type="Gene3D" id="1.10.246.40">
    <property type="entry name" value="Tn5 transposase, domain 1"/>
    <property type="match status" value="1"/>
</dbReference>
<dbReference type="InterPro" id="IPR012337">
    <property type="entry name" value="RNaseH-like_sf"/>
</dbReference>
<dbReference type="GO" id="GO:0004803">
    <property type="term" value="F:transposase activity"/>
    <property type="evidence" value="ECO:0007669"/>
    <property type="project" value="InterPro"/>
</dbReference>
<evidence type="ECO:0000313" key="3">
    <source>
        <dbReference type="EMBL" id="STK82581.1"/>
    </source>
</evidence>
<dbReference type="AlphaFoldDB" id="A0A376HK07"/>
<dbReference type="InterPro" id="IPR002559">
    <property type="entry name" value="Transposase_11"/>
</dbReference>
<dbReference type="Gene3D" id="3.90.350.10">
    <property type="entry name" value="Transposase Inhibitor Protein From Tn5, Chain A, domain 1"/>
    <property type="match status" value="1"/>
</dbReference>
<gene>
    <name evidence="3" type="primary">tnpA_12</name>
    <name evidence="4" type="synonym">tnpA_16</name>
    <name evidence="3" type="ORF">NCTC8603_02649</name>
    <name evidence="4" type="ORF">NCTC8603_03077</name>
</gene>
<dbReference type="InterPro" id="IPR054836">
    <property type="entry name" value="Tn5_transposase"/>
</dbReference>
<keyword evidence="3" id="KW-0378">Hydrolase</keyword>
<protein>
    <submittedName>
        <fullName evidence="3">Transposase of ISEc13</fullName>
        <ecNumber evidence="3">3.1.-.-</ecNumber>
    </submittedName>
</protein>
<dbReference type="Pfam" id="PF14706">
    <property type="entry name" value="Tnp_DNA_bind"/>
    <property type="match status" value="1"/>
</dbReference>
<feature type="domain" description="Transposase Tn5-like N-terminal" evidence="2">
    <location>
        <begin position="8"/>
        <end position="65"/>
    </location>
</feature>
<dbReference type="InterPro" id="IPR014737">
    <property type="entry name" value="Transposase_Tn5-like_C"/>
</dbReference>
<dbReference type="Gene3D" id="1.10.740.10">
    <property type="entry name" value="Transferase Inhibitor Protein From Tn5, Chain"/>
    <property type="match status" value="1"/>
</dbReference>
<dbReference type="EC" id="3.1.-.-" evidence="3"/>
<dbReference type="EMBL" id="UGEE01000003">
    <property type="protein sequence ID" value="STK82581.1"/>
    <property type="molecule type" value="Genomic_DNA"/>
</dbReference>
<dbReference type="InterPro" id="IPR047768">
    <property type="entry name" value="Tn5p-like"/>
</dbReference>
<evidence type="ECO:0000259" key="1">
    <source>
        <dbReference type="Pfam" id="PF01609"/>
    </source>
</evidence>
<dbReference type="InterPro" id="IPR038215">
    <property type="entry name" value="TN5-like_N_sf"/>
</dbReference>
<dbReference type="InterPro" id="IPR014735">
    <property type="entry name" value="Transposase_Tn5-like_N"/>
</dbReference>
<dbReference type="SUPFAM" id="SSF53098">
    <property type="entry name" value="Ribonuclease H-like"/>
    <property type="match status" value="1"/>
</dbReference>
<proteinExistence type="predicted"/>
<feature type="domain" description="Transposase IS4-like" evidence="1">
    <location>
        <begin position="177"/>
        <end position="357"/>
    </location>
</feature>
<dbReference type="GO" id="GO:0016787">
    <property type="term" value="F:hydrolase activity"/>
    <property type="evidence" value="ECO:0007669"/>
    <property type="project" value="UniProtKB-KW"/>
</dbReference>
<dbReference type="Pfam" id="PF01609">
    <property type="entry name" value="DDE_Tnp_1"/>
    <property type="match status" value="1"/>
</dbReference>
<evidence type="ECO:0000313" key="4">
    <source>
        <dbReference type="EMBL" id="STK85091.1"/>
    </source>
</evidence>
<organism evidence="3 5">
    <name type="scientific">Escherichia coli</name>
    <dbReference type="NCBI Taxonomy" id="562"/>
    <lineage>
        <taxon>Bacteria</taxon>
        <taxon>Pseudomonadati</taxon>
        <taxon>Pseudomonadota</taxon>
        <taxon>Gammaproteobacteria</taxon>
        <taxon>Enterobacterales</taxon>
        <taxon>Enterobacteriaceae</taxon>
        <taxon>Escherichia</taxon>
    </lineage>
</organism>
<evidence type="ECO:0000259" key="2">
    <source>
        <dbReference type="Pfam" id="PF14706"/>
    </source>
</evidence>
<reference evidence="3 5" key="1">
    <citation type="submission" date="2018-06" db="EMBL/GenBank/DDBJ databases">
        <authorList>
            <consortium name="Pathogen Informatics"/>
            <person name="Doyle S."/>
        </authorList>
    </citation>
    <scope>NUCLEOTIDE SEQUENCE [LARGE SCALE GENOMIC DNA]</scope>
    <source>
        <strain evidence="3 5">NCTC8603</strain>
    </source>
</reference>
<name>A0A376HK07_ECOLX</name>
<sequence length="457" mass="51844">MVLSDCYSWANEQFGHARLGDPRRTRRLVSLASSLAQHAGLSIVKSSQSTAQVEGAYRLIRNPSVSPQAIAEAGFTATVRACEAHPLLLALEDTTTINFSHSTASDDLGNTTTNPKTRGLLAHSVLMYAPDSALPVGLIEQQRWSRATDTYGVKHQRKERPYEEKESYRWQQASERMAERLGEIQKRVITVCDREADIWHYLHYKVSHGQRFVVRAAQNRRLEEAPGKLFELPEVLATAGSYTLNVMQKGGRAARQARMFISYSEVSIKNPDNSGQALPLTYVCCREQAEDGACWHLLTSEKVASAADARRIVSHYERRWLIEEYHKAWKSGGTCVESLRMQTRDNLERMVVIKAFIAVRVLGLRQGGISEETQNDSCEKILTPTEWKLLWVKLEGKPLPSQMPTLKWACLKLAKLGRWHDSKRTGRPGWVVMWDGWFRLQDMVEGYLVMKSLDQEI</sequence>
<dbReference type="PANTHER" id="PTHR37319:SF1">
    <property type="entry name" value="TRANSPOSASE TN5 DIMERISATION DOMAIN-CONTAINING PROTEIN"/>
    <property type="match status" value="1"/>
</dbReference>
<dbReference type="RefSeq" id="WP_000244362.1">
    <property type="nucleotide sequence ID" value="NZ_UFZD01000005.1"/>
</dbReference>
<accession>A0A376HK07</accession>
<evidence type="ECO:0000313" key="5">
    <source>
        <dbReference type="Proteomes" id="UP000255153"/>
    </source>
</evidence>
<dbReference type="Proteomes" id="UP000255153">
    <property type="component" value="Unassembled WGS sequence"/>
</dbReference>
<comment type="caution">
    <text evidence="3">The sequence shown here is derived from an EMBL/GenBank/DDBJ whole genome shotgun (WGS) entry which is preliminary data.</text>
</comment>
<dbReference type="PANTHER" id="PTHR37319">
    <property type="entry name" value="TRANSPOSASE"/>
    <property type="match status" value="1"/>
</dbReference>